<feature type="transmembrane region" description="Helical" evidence="6">
    <location>
        <begin position="36"/>
        <end position="55"/>
    </location>
</feature>
<protein>
    <recommendedName>
        <fullName evidence="6">GDT1 family protein</fullName>
    </recommendedName>
</protein>
<dbReference type="KEGG" id="salm:D0Y50_01755"/>
<comment type="subcellular location">
    <subcellularLocation>
        <location evidence="1 6">Membrane</location>
        <topology evidence="1 6">Multi-pass membrane protein</topology>
    </subcellularLocation>
</comment>
<gene>
    <name evidence="7" type="ORF">D0Y50_01755</name>
</gene>
<sequence>MEALFTSTVTVALAEIGDKTQLLTLLLASRFLSRKALISGIAAATVLNHGISAWLGSYLGALIPTSIANYVVGISFVVVGLWLLVPDKDEAATGRFDHFGAFCATFILFSLAEIGDKTQVATVLLGAEYHSVLWVTVGTTVGMLLANVPVIYLGEKLLCRLPVKWVQLIAAGLFVAMGIATMWWG</sequence>
<keyword evidence="5 6" id="KW-0472">Membrane</keyword>
<dbReference type="AlphaFoldDB" id="A0A346NI50"/>
<dbReference type="OrthoDB" id="9801356at2"/>
<evidence type="ECO:0000313" key="8">
    <source>
        <dbReference type="Proteomes" id="UP000262073"/>
    </source>
</evidence>
<evidence type="ECO:0000256" key="3">
    <source>
        <dbReference type="ARBA" id="ARBA00022692"/>
    </source>
</evidence>
<evidence type="ECO:0000256" key="2">
    <source>
        <dbReference type="ARBA" id="ARBA00009190"/>
    </source>
</evidence>
<feature type="transmembrane region" description="Helical" evidence="6">
    <location>
        <begin position="165"/>
        <end position="184"/>
    </location>
</feature>
<dbReference type="RefSeq" id="WP_108565679.1">
    <property type="nucleotide sequence ID" value="NZ_CP031769.1"/>
</dbReference>
<reference evidence="7 8" key="1">
    <citation type="submission" date="2018-08" db="EMBL/GenBank/DDBJ databases">
        <title>Salinimonas sediminis sp. nov., a piezophilic bacterium isolated from a deep-sea sediment sample from the New Britain Trench.</title>
        <authorList>
            <person name="Cao J."/>
        </authorList>
    </citation>
    <scope>NUCLEOTIDE SEQUENCE [LARGE SCALE GENOMIC DNA]</scope>
    <source>
        <strain evidence="7 8">N102</strain>
    </source>
</reference>
<name>A0A346NI50_9ALTE</name>
<dbReference type="Proteomes" id="UP000262073">
    <property type="component" value="Chromosome"/>
</dbReference>
<evidence type="ECO:0000256" key="5">
    <source>
        <dbReference type="ARBA" id="ARBA00023136"/>
    </source>
</evidence>
<feature type="transmembrane region" description="Helical" evidence="6">
    <location>
        <begin position="67"/>
        <end position="84"/>
    </location>
</feature>
<organism evidence="7 8">
    <name type="scientific">Salinimonas sediminis</name>
    <dbReference type="NCBI Taxonomy" id="2303538"/>
    <lineage>
        <taxon>Bacteria</taxon>
        <taxon>Pseudomonadati</taxon>
        <taxon>Pseudomonadota</taxon>
        <taxon>Gammaproteobacteria</taxon>
        <taxon>Alteromonadales</taxon>
        <taxon>Alteromonadaceae</taxon>
        <taxon>Alteromonas/Salinimonas group</taxon>
        <taxon>Salinimonas</taxon>
    </lineage>
</organism>
<dbReference type="PANTHER" id="PTHR12608:SF1">
    <property type="entry name" value="TRANSMEMBRANE PROTEIN 165"/>
    <property type="match status" value="1"/>
</dbReference>
<dbReference type="EMBL" id="CP031769">
    <property type="protein sequence ID" value="AXR05207.1"/>
    <property type="molecule type" value="Genomic_DNA"/>
</dbReference>
<evidence type="ECO:0000256" key="6">
    <source>
        <dbReference type="RuleBase" id="RU365102"/>
    </source>
</evidence>
<dbReference type="PANTHER" id="PTHR12608">
    <property type="entry name" value="TRANSMEMBRANE PROTEIN HTP-1 RELATED"/>
    <property type="match status" value="1"/>
</dbReference>
<keyword evidence="3 6" id="KW-0812">Transmembrane</keyword>
<dbReference type="GO" id="GO:0016020">
    <property type="term" value="C:membrane"/>
    <property type="evidence" value="ECO:0007669"/>
    <property type="project" value="UniProtKB-SubCell"/>
</dbReference>
<comment type="similarity">
    <text evidence="2 6">Belongs to the GDT1 family.</text>
</comment>
<proteinExistence type="inferred from homology"/>
<dbReference type="Pfam" id="PF01169">
    <property type="entry name" value="GDT1"/>
    <property type="match status" value="2"/>
</dbReference>
<evidence type="ECO:0000256" key="1">
    <source>
        <dbReference type="ARBA" id="ARBA00004141"/>
    </source>
</evidence>
<feature type="transmembrane region" description="Helical" evidence="6">
    <location>
        <begin position="132"/>
        <end position="153"/>
    </location>
</feature>
<keyword evidence="4 6" id="KW-1133">Transmembrane helix</keyword>
<evidence type="ECO:0000313" key="7">
    <source>
        <dbReference type="EMBL" id="AXR05207.1"/>
    </source>
</evidence>
<feature type="transmembrane region" description="Helical" evidence="6">
    <location>
        <begin position="96"/>
        <end position="112"/>
    </location>
</feature>
<evidence type="ECO:0000256" key="4">
    <source>
        <dbReference type="ARBA" id="ARBA00022989"/>
    </source>
</evidence>
<dbReference type="InterPro" id="IPR001727">
    <property type="entry name" value="GDT1-like"/>
</dbReference>
<dbReference type="GO" id="GO:0046873">
    <property type="term" value="F:metal ion transmembrane transporter activity"/>
    <property type="evidence" value="ECO:0007669"/>
    <property type="project" value="InterPro"/>
</dbReference>
<keyword evidence="8" id="KW-1185">Reference proteome</keyword>
<accession>A0A346NI50</accession>